<evidence type="ECO:0000256" key="1">
    <source>
        <dbReference type="ARBA" id="ARBA00004448"/>
    </source>
</evidence>
<evidence type="ECO:0000256" key="8">
    <source>
        <dbReference type="ARBA" id="ARBA00023128"/>
    </source>
</evidence>
<evidence type="ECO:0000256" key="11">
    <source>
        <dbReference type="PIRSR" id="PIRSR607992-2"/>
    </source>
</evidence>
<dbReference type="Gene3D" id="1.20.1300.10">
    <property type="entry name" value="Fumarate reductase/succinate dehydrogenase, transmembrane subunit"/>
    <property type="match status" value="1"/>
</dbReference>
<dbReference type="GO" id="GO:0046872">
    <property type="term" value="F:metal ion binding"/>
    <property type="evidence" value="ECO:0007669"/>
    <property type="project" value="UniProtKB-KW"/>
</dbReference>
<evidence type="ECO:0000256" key="5">
    <source>
        <dbReference type="ARBA" id="ARBA00022792"/>
    </source>
</evidence>
<dbReference type="GO" id="GO:0006099">
    <property type="term" value="P:tricarboxylic acid cycle"/>
    <property type="evidence" value="ECO:0007669"/>
    <property type="project" value="UniProtKB-KW"/>
</dbReference>
<dbReference type="InterPro" id="IPR007992">
    <property type="entry name" value="CybS"/>
</dbReference>
<keyword evidence="12" id="KW-0249">Electron transport</keyword>
<name>A0A9P0D269_9CUCU</name>
<keyword evidence="5 12" id="KW-0999">Mitochondrion inner membrane</keyword>
<feature type="binding site" description="axial binding residue" evidence="11">
    <location>
        <position position="103"/>
    </location>
    <ligand>
        <name>heme b</name>
        <dbReference type="ChEBI" id="CHEBI:60344"/>
        <note>ligand shared with SDHC</note>
    </ligand>
    <ligandPart>
        <name>Fe</name>
        <dbReference type="ChEBI" id="CHEBI:18248"/>
    </ligandPart>
</feature>
<evidence type="ECO:0000256" key="4">
    <source>
        <dbReference type="ARBA" id="ARBA00022692"/>
    </source>
</evidence>
<dbReference type="InterPro" id="IPR034804">
    <property type="entry name" value="SQR/QFR_C/D"/>
</dbReference>
<comment type="similarity">
    <text evidence="2 12">Belongs to the CybS family.</text>
</comment>
<dbReference type="EMBL" id="OV651819">
    <property type="protein sequence ID" value="CAH1112862.1"/>
    <property type="molecule type" value="Genomic_DNA"/>
</dbReference>
<keyword evidence="3 12" id="KW-0813">Transport</keyword>
<dbReference type="AlphaFoldDB" id="A0A9P0D269"/>
<keyword evidence="11" id="KW-0408">Iron</keyword>
<keyword evidence="7 12" id="KW-1133">Transmembrane helix</keyword>
<dbReference type="PANTHER" id="PTHR13337:SF2">
    <property type="entry name" value="SUCCINATE DEHYDROGENASE [UBIQUINONE] CYTOCHROME B SMALL SUBUNIT, MITOCHONDRIAL"/>
    <property type="match status" value="1"/>
</dbReference>
<dbReference type="GO" id="GO:0006121">
    <property type="term" value="P:mitochondrial electron transport, succinate to ubiquinone"/>
    <property type="evidence" value="ECO:0007669"/>
    <property type="project" value="TreeGrafter"/>
</dbReference>
<dbReference type="Proteomes" id="UP001153636">
    <property type="component" value="Chromosome 7"/>
</dbReference>
<evidence type="ECO:0000256" key="2">
    <source>
        <dbReference type="ARBA" id="ARBA00007294"/>
    </source>
</evidence>
<evidence type="ECO:0000256" key="9">
    <source>
        <dbReference type="ARBA" id="ARBA00023136"/>
    </source>
</evidence>
<keyword evidence="4 12" id="KW-0812">Transmembrane</keyword>
<dbReference type="PANTHER" id="PTHR13337">
    <property type="entry name" value="SUCCINATE DEHYDROGENASE"/>
    <property type="match status" value="1"/>
</dbReference>
<evidence type="ECO:0000256" key="12">
    <source>
        <dbReference type="RuleBase" id="RU364031"/>
    </source>
</evidence>
<evidence type="ECO:0000313" key="14">
    <source>
        <dbReference type="Proteomes" id="UP001153636"/>
    </source>
</evidence>
<evidence type="ECO:0000256" key="6">
    <source>
        <dbReference type="ARBA" id="ARBA00022946"/>
    </source>
</evidence>
<dbReference type="GO" id="GO:0020037">
    <property type="term" value="F:heme binding"/>
    <property type="evidence" value="ECO:0007669"/>
    <property type="project" value="TreeGrafter"/>
</dbReference>
<keyword evidence="6 12" id="KW-0809">Transit peptide</keyword>
<evidence type="ECO:0000256" key="7">
    <source>
        <dbReference type="ARBA" id="ARBA00022989"/>
    </source>
</evidence>
<accession>A0A9P0D269</accession>
<dbReference type="GO" id="GO:0005743">
    <property type="term" value="C:mitochondrial inner membrane"/>
    <property type="evidence" value="ECO:0007669"/>
    <property type="project" value="UniProtKB-SubCell"/>
</dbReference>
<comment type="function">
    <text evidence="12">Membrane-anchoring subunit of succinate dehydrogenase (SDH) that is involved in complex II of the mitochondrial electron transport chain and is responsible for transferring electrons from succinate to ubiquinone (coenzyme Q).</text>
</comment>
<organism evidence="13 14">
    <name type="scientific">Psylliodes chrysocephalus</name>
    <dbReference type="NCBI Taxonomy" id="3402493"/>
    <lineage>
        <taxon>Eukaryota</taxon>
        <taxon>Metazoa</taxon>
        <taxon>Ecdysozoa</taxon>
        <taxon>Arthropoda</taxon>
        <taxon>Hexapoda</taxon>
        <taxon>Insecta</taxon>
        <taxon>Pterygota</taxon>
        <taxon>Neoptera</taxon>
        <taxon>Endopterygota</taxon>
        <taxon>Coleoptera</taxon>
        <taxon>Polyphaga</taxon>
        <taxon>Cucujiformia</taxon>
        <taxon>Chrysomeloidea</taxon>
        <taxon>Chrysomelidae</taxon>
        <taxon>Galerucinae</taxon>
        <taxon>Alticini</taxon>
        <taxon>Psylliodes</taxon>
    </lineage>
</organism>
<protein>
    <recommendedName>
        <fullName evidence="12">Succinate dehydrogenase [ubiquinone] cytochrome b small subunit</fullName>
    </recommendedName>
</protein>
<comment type="subcellular location">
    <subcellularLocation>
        <location evidence="1 12">Mitochondrion inner membrane</location>
        <topology evidence="1 12">Multi-pass membrane protein</topology>
    </subcellularLocation>
</comment>
<feature type="transmembrane region" description="Helical" evidence="12">
    <location>
        <begin position="128"/>
        <end position="147"/>
    </location>
</feature>
<reference evidence="13" key="1">
    <citation type="submission" date="2022-01" db="EMBL/GenBank/DDBJ databases">
        <authorList>
            <person name="King R."/>
        </authorList>
    </citation>
    <scope>NUCLEOTIDE SEQUENCE</scope>
</reference>
<dbReference type="Pfam" id="PF05328">
    <property type="entry name" value="CybS"/>
    <property type="match status" value="1"/>
</dbReference>
<evidence type="ECO:0000256" key="10">
    <source>
        <dbReference type="PIRSR" id="PIRSR607992-1"/>
    </source>
</evidence>
<dbReference type="CDD" id="cd03496">
    <property type="entry name" value="SQR_TypeC_CybS"/>
    <property type="match status" value="1"/>
</dbReference>
<keyword evidence="12" id="KW-0816">Tricarboxylic acid cycle</keyword>
<evidence type="ECO:0000313" key="13">
    <source>
        <dbReference type="EMBL" id="CAH1112862.1"/>
    </source>
</evidence>
<proteinExistence type="inferred from homology"/>
<evidence type="ECO:0000256" key="3">
    <source>
        <dbReference type="ARBA" id="ARBA00022448"/>
    </source>
</evidence>
<feature type="binding site" evidence="10">
    <location>
        <position position="115"/>
    </location>
    <ligand>
        <name>a ubiquinone</name>
        <dbReference type="ChEBI" id="CHEBI:16389"/>
        <note>ligand shared with IP/SDHB</note>
    </ligand>
</feature>
<dbReference type="GO" id="GO:0048039">
    <property type="term" value="F:ubiquinone binding"/>
    <property type="evidence" value="ECO:0007669"/>
    <property type="project" value="TreeGrafter"/>
</dbReference>
<dbReference type="OrthoDB" id="18577at2759"/>
<keyword evidence="11 12" id="KW-0479">Metal-binding</keyword>
<keyword evidence="14" id="KW-1185">Reference proteome</keyword>
<comment type="caution">
    <text evidence="12">Lacks conserved residue(s) required for the propagation of feature annotation.</text>
</comment>
<gene>
    <name evidence="13" type="ORF">PSYICH_LOCUS13332</name>
</gene>
<keyword evidence="9 12" id="KW-0472">Membrane</keyword>
<keyword evidence="12" id="KW-0349">Heme</keyword>
<keyword evidence="8 12" id="KW-0496">Mitochondrion</keyword>
<sequence length="165" mass="18246">MALALVLKKSLSVQATQNFFKTAIKVDSKRPFTQILSAIKKEPIKVCRESKFNTPKRLMSGDHGKLWTVERGVSVALLGMVPIALLAHNTLLDDVLAASVVIHFHWGLEANVIDYVRPIIFGHAVPKVALGLLYLVSISTLGGLIYYNHSSIGISNTVRKIWKKE</sequence>